<dbReference type="InterPro" id="IPR013785">
    <property type="entry name" value="Aldolase_TIM"/>
</dbReference>
<dbReference type="SMART" id="SM01130">
    <property type="entry name" value="DHDPS"/>
    <property type="match status" value="1"/>
</dbReference>
<dbReference type="CDD" id="cd00408">
    <property type="entry name" value="DHDPS-like"/>
    <property type="match status" value="1"/>
</dbReference>
<evidence type="ECO:0000313" key="7">
    <source>
        <dbReference type="Proteomes" id="UP000029858"/>
    </source>
</evidence>
<organism evidence="5 7">
    <name type="scientific">Paracoccus sanguinis</name>
    <dbReference type="NCBI Taxonomy" id="1545044"/>
    <lineage>
        <taxon>Bacteria</taxon>
        <taxon>Pseudomonadati</taxon>
        <taxon>Pseudomonadota</taxon>
        <taxon>Alphaproteobacteria</taxon>
        <taxon>Rhodobacterales</taxon>
        <taxon>Paracoccaceae</taxon>
        <taxon>Paracoccus</taxon>
    </lineage>
</organism>
<evidence type="ECO:0000256" key="4">
    <source>
        <dbReference type="PIRSR" id="PIRSR001365-2"/>
    </source>
</evidence>
<dbReference type="EMBL" id="FNNA01000002">
    <property type="protein sequence ID" value="SDW85722.1"/>
    <property type="molecule type" value="Genomic_DNA"/>
</dbReference>
<dbReference type="AlphaFoldDB" id="A0A099GFH6"/>
<sequence>MTPAIFTGVIPALMTPCTADRKPDFEALVRKARELIEAGMSSVVYCGSMGDWPLLTDAERMEGVERLVKAGIPVIVGTGAVNTASAVAHAAHAQKIGAAGLMVIPRVLSRGNSPIAQRHHFKAILSAAPDLPAVIYNSPHYGFETRADLFFALRAEHPNLVGFKEFGGKAAMSYAAEYITAGNPDVVLMAGVDTGVYHGYVKAGAAGTITGIGNAIPREVLHFVALAQKAATGDVDARVRARELGEALEVLSTWDEGTDLVLYYKHMMVMQGDAEYALHFNETDELTPSQRAWAEAQFNQFRAWYAEWSKLPGAVQDCLP</sequence>
<feature type="binding site" evidence="4">
    <location>
        <position position="209"/>
    </location>
    <ligand>
        <name>pyruvate</name>
        <dbReference type="ChEBI" id="CHEBI:15361"/>
    </ligand>
</feature>
<reference evidence="5 7" key="1">
    <citation type="submission" date="2014-09" db="EMBL/GenBank/DDBJ databases">
        <authorList>
            <person name="McGinnis J.M."/>
            <person name="Wolfgang W.J."/>
        </authorList>
    </citation>
    <scope>NUCLEOTIDE SEQUENCE [LARGE SCALE GENOMIC DNA]</scope>
    <source>
        <strain evidence="5 7">5503</strain>
    </source>
</reference>
<dbReference type="Proteomes" id="UP000182944">
    <property type="component" value="Unassembled WGS sequence"/>
</dbReference>
<evidence type="ECO:0000256" key="2">
    <source>
        <dbReference type="PIRNR" id="PIRNR001365"/>
    </source>
</evidence>
<dbReference type="EMBL" id="JRKQ01000039">
    <property type="protein sequence ID" value="KGJ22276.1"/>
    <property type="molecule type" value="Genomic_DNA"/>
</dbReference>
<reference evidence="6" key="3">
    <citation type="submission" date="2016-10" db="EMBL/GenBank/DDBJ databases">
        <authorList>
            <person name="de Groot N.N."/>
        </authorList>
    </citation>
    <scope>NUCLEOTIDE SEQUENCE [LARGE SCALE GENOMIC DNA]</scope>
    <source>
        <strain evidence="6">DSM 29303</strain>
    </source>
</reference>
<dbReference type="InterPro" id="IPR002220">
    <property type="entry name" value="DapA-like"/>
</dbReference>
<keyword evidence="8" id="KW-1185">Reference proteome</keyword>
<dbReference type="PRINTS" id="PR00146">
    <property type="entry name" value="DHPICSNTHASE"/>
</dbReference>
<dbReference type="SUPFAM" id="SSF51569">
    <property type="entry name" value="Aldolase"/>
    <property type="match status" value="1"/>
</dbReference>
<evidence type="ECO:0000313" key="6">
    <source>
        <dbReference type="EMBL" id="SDW85722.1"/>
    </source>
</evidence>
<dbReference type="PIRSF" id="PIRSF001365">
    <property type="entry name" value="DHDPS"/>
    <property type="match status" value="1"/>
</dbReference>
<reference evidence="5 7" key="2">
    <citation type="submission" date="2014-10" db="EMBL/GenBank/DDBJ databases">
        <title>Paracoccus sanguinis sp. nov., isolated from clinical specimens of New York State patients.</title>
        <authorList>
            <person name="Mingle L.A."/>
            <person name="Cole J.A."/>
            <person name="Lapierre P."/>
            <person name="Musser K.A."/>
        </authorList>
    </citation>
    <scope>NUCLEOTIDE SEQUENCE [LARGE SCALE GENOMIC DNA]</scope>
    <source>
        <strain evidence="5 7">5503</strain>
    </source>
</reference>
<dbReference type="RefSeq" id="WP_036701467.1">
    <property type="nucleotide sequence ID" value="NZ_CP051542.1"/>
</dbReference>
<gene>
    <name evidence="5" type="ORF">IX56_08965</name>
    <name evidence="6" type="ORF">SAMN05444276_102316</name>
</gene>
<evidence type="ECO:0000256" key="1">
    <source>
        <dbReference type="ARBA" id="ARBA00023239"/>
    </source>
</evidence>
<dbReference type="Gene3D" id="3.20.20.70">
    <property type="entry name" value="Aldolase class I"/>
    <property type="match status" value="1"/>
</dbReference>
<dbReference type="Pfam" id="PF00701">
    <property type="entry name" value="DHDPS"/>
    <property type="match status" value="1"/>
</dbReference>
<accession>A0A099G3M3</accession>
<dbReference type="PANTHER" id="PTHR12128:SF72">
    <property type="entry name" value="DIHYDRODIPICOLINATE SYNTHASE"/>
    <property type="match status" value="1"/>
</dbReference>
<protein>
    <submittedName>
        <fullName evidence="6">4-hydroxy-tetrahydrodipicolinate synthase</fullName>
    </submittedName>
    <submittedName>
        <fullName evidence="5">Dihydrodipicolinate synthetase</fullName>
    </submittedName>
</protein>
<dbReference type="OrthoDB" id="6142028at2"/>
<reference evidence="8" key="4">
    <citation type="submission" date="2016-10" db="EMBL/GenBank/DDBJ databases">
        <authorList>
            <person name="Varghese N."/>
            <person name="Submissions S."/>
        </authorList>
    </citation>
    <scope>NUCLEOTIDE SEQUENCE [LARGE SCALE GENOMIC DNA]</scope>
    <source>
        <strain evidence="8">DSM 29303</strain>
    </source>
</reference>
<evidence type="ECO:0000313" key="8">
    <source>
        <dbReference type="Proteomes" id="UP000182944"/>
    </source>
</evidence>
<evidence type="ECO:0000313" key="5">
    <source>
        <dbReference type="EMBL" id="KGJ22276.1"/>
    </source>
</evidence>
<dbReference type="STRING" id="1545044.SAMN05444276_102316"/>
<accession>A0A099GFH6</accession>
<proteinExistence type="inferred from homology"/>
<comment type="similarity">
    <text evidence="2">Belongs to the DapA family.</text>
</comment>
<dbReference type="Proteomes" id="UP000029858">
    <property type="component" value="Unassembled WGS sequence"/>
</dbReference>
<dbReference type="GO" id="GO:0008840">
    <property type="term" value="F:4-hydroxy-tetrahydrodipicolinate synthase activity"/>
    <property type="evidence" value="ECO:0007669"/>
    <property type="project" value="TreeGrafter"/>
</dbReference>
<evidence type="ECO:0000256" key="3">
    <source>
        <dbReference type="PIRSR" id="PIRSR001365-1"/>
    </source>
</evidence>
<dbReference type="PANTHER" id="PTHR12128">
    <property type="entry name" value="DIHYDRODIPICOLINATE SYNTHASE"/>
    <property type="match status" value="1"/>
</dbReference>
<accession>A0A099GHU8</accession>
<feature type="active site" description="Schiff-base intermediate with substrate" evidence="3">
    <location>
        <position position="164"/>
    </location>
</feature>
<feature type="active site" description="Proton donor/acceptor" evidence="3">
    <location>
        <position position="136"/>
    </location>
</feature>
<keyword evidence="1 2" id="KW-0456">Lyase</keyword>
<name>A0A099GFH6_9RHOB</name>